<accession>A0A0F9E3H3</accession>
<reference evidence="1" key="1">
    <citation type="journal article" date="2015" name="Nature">
        <title>Complex archaea that bridge the gap between prokaryotes and eukaryotes.</title>
        <authorList>
            <person name="Spang A."/>
            <person name="Saw J.H."/>
            <person name="Jorgensen S.L."/>
            <person name="Zaremba-Niedzwiedzka K."/>
            <person name="Martijn J."/>
            <person name="Lind A.E."/>
            <person name="van Eijk R."/>
            <person name="Schleper C."/>
            <person name="Guy L."/>
            <person name="Ettema T.J."/>
        </authorList>
    </citation>
    <scope>NUCLEOTIDE SEQUENCE</scope>
</reference>
<dbReference type="EMBL" id="LAZR01026496">
    <property type="protein sequence ID" value="KKL68544.1"/>
    <property type="molecule type" value="Genomic_DNA"/>
</dbReference>
<evidence type="ECO:0000313" key="1">
    <source>
        <dbReference type="EMBL" id="KKL68544.1"/>
    </source>
</evidence>
<proteinExistence type="predicted"/>
<organism evidence="1">
    <name type="scientific">marine sediment metagenome</name>
    <dbReference type="NCBI Taxonomy" id="412755"/>
    <lineage>
        <taxon>unclassified sequences</taxon>
        <taxon>metagenomes</taxon>
        <taxon>ecological metagenomes</taxon>
    </lineage>
</organism>
<dbReference type="AlphaFoldDB" id="A0A0F9E3H3"/>
<comment type="caution">
    <text evidence="1">The sequence shown here is derived from an EMBL/GenBank/DDBJ whole genome shotgun (WGS) entry which is preliminary data.</text>
</comment>
<name>A0A0F9E3H3_9ZZZZ</name>
<protein>
    <submittedName>
        <fullName evidence="1">Uncharacterized protein</fullName>
    </submittedName>
</protein>
<gene>
    <name evidence="1" type="ORF">LCGC14_2123920</name>
</gene>
<sequence>MSKPPQTLYQACEEFREAWLEFVRVAIFPIVRPIAEFLAKLLQKRRPKTMAATRIQIVDSDFEKLLRGEVIKLPGMLQNVEILLADIGGDKIVEIATRVRDEIAISAQRKAAQQAAASGPDMPENEE</sequence>